<dbReference type="Proteomes" id="UP001200034">
    <property type="component" value="Unassembled WGS sequence"/>
</dbReference>
<evidence type="ECO:0000256" key="3">
    <source>
        <dbReference type="ARBA" id="ARBA00007357"/>
    </source>
</evidence>
<evidence type="ECO:0000259" key="9">
    <source>
        <dbReference type="Pfam" id="PF01431"/>
    </source>
</evidence>
<dbReference type="EMBL" id="JAJJHW010000014">
    <property type="protein sequence ID" value="KAH8388534.1"/>
    <property type="molecule type" value="Genomic_DNA"/>
</dbReference>
<sequence>TTKMRASTASVYFTVWASIALVTCAGVYEGLSINTPLVHEIMRQAKSAAMRSYMNNSVQPCDEFYAYACGNYGRINPAMETTSSNILTTLAAGYDRRIGQLLNEPKMSTDSATETRVKYFYESCLSTAKQPWQQRPHLIRLLKELGGMPALEGSAWNASQFDAIEVMAELLKRFGKVTLLNVNVSPGLANTQFNQIYLGQPTNFASTHLGDQLRLQQSLQQLLGLSEATARKTAAEITELNLILAAGMIESEEMLPPGQMNRLRLLDEMSASYGQNLNLTQFVRSWLGHKYLLRVYEYGESYLWQLKKLLGKTPKRILANYLLSSLITDFELMPCAKKTAQLFPDFVDHMVYRSLEKQSPHIPGSLRQLWHELKASFEQLLRAPNASWLDEQTLGEALAKLKAMSFHVRGSNAPDFDLHYGSLVISTADYFGNVQRVLELRGQQLRDDLQRAPNFKYYNQVELSPFYALLHNQVVIPASHMQHRYLFDDAYPEALKYGTVGYLLAHEMAHGFDDLARSLDAQGNERDWWQKNATQQFEERKQCLVQQFSEFSYHGHKLPKMKMQSENIADNTGVRIAHAAYMGWLQQQPTLDSGADSDSETDSESKSNAELLPRLALNSEQLFFLALGQMSCSQLQREWQEADAFASDGHAPNEVRVNAIMANFDGFAKAYECAQGTRMNPVEKCVIY</sequence>
<keyword evidence="6" id="KW-0378">Hydrolase</keyword>
<dbReference type="InterPro" id="IPR000718">
    <property type="entry name" value="Peptidase_M13"/>
</dbReference>
<dbReference type="PRINTS" id="PR00786">
    <property type="entry name" value="NEPRILYSIN"/>
</dbReference>
<comment type="subcellular location">
    <subcellularLocation>
        <location evidence="2">Cell membrane</location>
        <topology evidence="2">Single-pass type II membrane protein</topology>
    </subcellularLocation>
</comment>
<organism evidence="11 12">
    <name type="scientific">Drosophila rubida</name>
    <dbReference type="NCBI Taxonomy" id="30044"/>
    <lineage>
        <taxon>Eukaryota</taxon>
        <taxon>Metazoa</taxon>
        <taxon>Ecdysozoa</taxon>
        <taxon>Arthropoda</taxon>
        <taxon>Hexapoda</taxon>
        <taxon>Insecta</taxon>
        <taxon>Pterygota</taxon>
        <taxon>Neoptera</taxon>
        <taxon>Endopterygota</taxon>
        <taxon>Diptera</taxon>
        <taxon>Brachycera</taxon>
        <taxon>Muscomorpha</taxon>
        <taxon>Ephydroidea</taxon>
        <taxon>Drosophilidae</taxon>
        <taxon>Drosophila</taxon>
    </lineage>
</organism>
<protein>
    <submittedName>
        <fullName evidence="11">Uncharacterized protein</fullName>
    </submittedName>
</protein>
<gene>
    <name evidence="11" type="ORF">KR093_008934</name>
</gene>
<evidence type="ECO:0000313" key="11">
    <source>
        <dbReference type="EMBL" id="KAH8388534.1"/>
    </source>
</evidence>
<evidence type="ECO:0000256" key="2">
    <source>
        <dbReference type="ARBA" id="ARBA00004401"/>
    </source>
</evidence>
<dbReference type="Gene3D" id="3.40.390.10">
    <property type="entry name" value="Collagenase (Catalytic Domain)"/>
    <property type="match status" value="1"/>
</dbReference>
<dbReference type="PANTHER" id="PTHR11733:SF238">
    <property type="entry name" value="FI07649P-RELATED"/>
    <property type="match status" value="1"/>
</dbReference>
<dbReference type="AlphaFoldDB" id="A0AAD4PS77"/>
<dbReference type="SUPFAM" id="SSF55486">
    <property type="entry name" value="Metalloproteases ('zincins'), catalytic domain"/>
    <property type="match status" value="1"/>
</dbReference>
<evidence type="ECO:0000256" key="1">
    <source>
        <dbReference type="ARBA" id="ARBA00001947"/>
    </source>
</evidence>
<evidence type="ECO:0000256" key="4">
    <source>
        <dbReference type="ARBA" id="ARBA00022670"/>
    </source>
</evidence>
<dbReference type="InterPro" id="IPR018497">
    <property type="entry name" value="Peptidase_M13_C"/>
</dbReference>
<comment type="cofactor">
    <cofactor evidence="1">
        <name>Zn(2+)</name>
        <dbReference type="ChEBI" id="CHEBI:29105"/>
    </cofactor>
</comment>
<evidence type="ECO:0000256" key="8">
    <source>
        <dbReference type="ARBA" id="ARBA00023049"/>
    </source>
</evidence>
<dbReference type="GO" id="GO:0005886">
    <property type="term" value="C:plasma membrane"/>
    <property type="evidence" value="ECO:0007669"/>
    <property type="project" value="UniProtKB-SubCell"/>
</dbReference>
<evidence type="ECO:0000313" key="12">
    <source>
        <dbReference type="Proteomes" id="UP001200034"/>
    </source>
</evidence>
<dbReference type="Pfam" id="PF05649">
    <property type="entry name" value="Peptidase_M13_N"/>
    <property type="match status" value="1"/>
</dbReference>
<dbReference type="Pfam" id="PF01431">
    <property type="entry name" value="Peptidase_M13"/>
    <property type="match status" value="1"/>
</dbReference>
<dbReference type="GO" id="GO:0016485">
    <property type="term" value="P:protein processing"/>
    <property type="evidence" value="ECO:0007669"/>
    <property type="project" value="TreeGrafter"/>
</dbReference>
<dbReference type="CDD" id="cd08662">
    <property type="entry name" value="M13"/>
    <property type="match status" value="1"/>
</dbReference>
<dbReference type="PANTHER" id="PTHR11733">
    <property type="entry name" value="ZINC METALLOPROTEASE FAMILY M13 NEPRILYSIN-RELATED"/>
    <property type="match status" value="1"/>
</dbReference>
<accession>A0AAD4PS77</accession>
<name>A0AAD4PS77_9MUSC</name>
<keyword evidence="4" id="KW-0645">Protease</keyword>
<keyword evidence="5" id="KW-0479">Metal-binding</keyword>
<feature type="domain" description="Peptidase M13 N-terminal" evidence="10">
    <location>
        <begin position="60"/>
        <end position="330"/>
    </location>
</feature>
<evidence type="ECO:0000256" key="7">
    <source>
        <dbReference type="ARBA" id="ARBA00022833"/>
    </source>
</evidence>
<dbReference type="Gene3D" id="1.10.1380.10">
    <property type="entry name" value="Neutral endopeptidase , domain2"/>
    <property type="match status" value="1"/>
</dbReference>
<dbReference type="GO" id="GO:0046872">
    <property type="term" value="F:metal ion binding"/>
    <property type="evidence" value="ECO:0007669"/>
    <property type="project" value="UniProtKB-KW"/>
</dbReference>
<dbReference type="InterPro" id="IPR042089">
    <property type="entry name" value="Peptidase_M13_dom_2"/>
</dbReference>
<evidence type="ECO:0000256" key="5">
    <source>
        <dbReference type="ARBA" id="ARBA00022723"/>
    </source>
</evidence>
<keyword evidence="12" id="KW-1185">Reference proteome</keyword>
<proteinExistence type="inferred from homology"/>
<dbReference type="InterPro" id="IPR024079">
    <property type="entry name" value="MetalloPept_cat_dom_sf"/>
</dbReference>
<keyword evidence="8" id="KW-0482">Metalloprotease</keyword>
<dbReference type="PROSITE" id="PS51885">
    <property type="entry name" value="NEPRILYSIN"/>
    <property type="match status" value="1"/>
</dbReference>
<evidence type="ECO:0000256" key="6">
    <source>
        <dbReference type="ARBA" id="ARBA00022801"/>
    </source>
</evidence>
<feature type="domain" description="Peptidase M13 C-terminal" evidence="9">
    <location>
        <begin position="466"/>
        <end position="685"/>
    </location>
</feature>
<comment type="caution">
    <text evidence="11">The sequence shown here is derived from an EMBL/GenBank/DDBJ whole genome shotgun (WGS) entry which is preliminary data.</text>
</comment>
<reference evidence="11" key="1">
    <citation type="journal article" date="2021" name="Mol. Ecol. Resour.">
        <title>Phylogenomic analyses of the genus Drosophila reveals genomic signals of climate adaptation.</title>
        <authorList>
            <person name="Li F."/>
            <person name="Rane R.V."/>
            <person name="Luria V."/>
            <person name="Xiong Z."/>
            <person name="Chen J."/>
            <person name="Li Z."/>
            <person name="Catullo R.A."/>
            <person name="Griffin P.C."/>
            <person name="Schiffer M."/>
            <person name="Pearce S."/>
            <person name="Lee S.F."/>
            <person name="McElroy K."/>
            <person name="Stocker A."/>
            <person name="Shirriffs J."/>
            <person name="Cockerell F."/>
            <person name="Coppin C."/>
            <person name="Sgro C.M."/>
            <person name="Karger A."/>
            <person name="Cain J.W."/>
            <person name="Weber J.A."/>
            <person name="Santpere G."/>
            <person name="Kirschner M.W."/>
            <person name="Hoffmann A.A."/>
            <person name="Oakeshott J.G."/>
            <person name="Zhang G."/>
        </authorList>
    </citation>
    <scope>NUCLEOTIDE SEQUENCE</scope>
    <source>
        <strain evidence="11">BGI-SZ-2011g</strain>
    </source>
</reference>
<evidence type="ECO:0000259" key="10">
    <source>
        <dbReference type="Pfam" id="PF05649"/>
    </source>
</evidence>
<comment type="similarity">
    <text evidence="3">Belongs to the peptidase M13 family.</text>
</comment>
<dbReference type="InterPro" id="IPR008753">
    <property type="entry name" value="Peptidase_M13_N"/>
</dbReference>
<dbReference type="GO" id="GO:0004222">
    <property type="term" value="F:metalloendopeptidase activity"/>
    <property type="evidence" value="ECO:0007669"/>
    <property type="project" value="InterPro"/>
</dbReference>
<keyword evidence="7" id="KW-0862">Zinc</keyword>
<feature type="non-terminal residue" evidence="11">
    <location>
        <position position="1"/>
    </location>
</feature>